<dbReference type="InterPro" id="IPR013321">
    <property type="entry name" value="Arc_rbn_hlx_hlx"/>
</dbReference>
<dbReference type="AlphaFoldDB" id="A0A8J7PJ11"/>
<dbReference type="InterPro" id="IPR046257">
    <property type="entry name" value="DUF6290"/>
</dbReference>
<dbReference type="EMBL" id="JAFKGL010000016">
    <property type="protein sequence ID" value="MBN9413085.1"/>
    <property type="molecule type" value="Genomic_DNA"/>
</dbReference>
<accession>A0A8J7PJ11</accession>
<dbReference type="CDD" id="cd22233">
    <property type="entry name" value="RHH_CopAso-like"/>
    <property type="match status" value="1"/>
</dbReference>
<dbReference type="Pfam" id="PF19807">
    <property type="entry name" value="DUF6290"/>
    <property type="match status" value="1"/>
</dbReference>
<sequence>MLGVRLPEDLEKRLDQLAKETHRSKSYYIKRALEEFLQDQADYLLALARYEKVRQGERTYSVEEIEAHLERENDKH</sequence>
<dbReference type="InterPro" id="IPR010985">
    <property type="entry name" value="Ribbon_hlx_hlx"/>
</dbReference>
<dbReference type="Gene3D" id="1.10.1220.10">
    <property type="entry name" value="Met repressor-like"/>
    <property type="match status" value="1"/>
</dbReference>
<organism evidence="1 2">
    <name type="scientific">Candidatus Paracaedimonas acanthamoebae</name>
    <dbReference type="NCBI Taxonomy" id="244581"/>
    <lineage>
        <taxon>Bacteria</taxon>
        <taxon>Pseudomonadati</taxon>
        <taxon>Pseudomonadota</taxon>
        <taxon>Alphaproteobacteria</taxon>
        <taxon>Holosporales</taxon>
        <taxon>Caedimonadaceae</taxon>
        <taxon>Candidatus Paracaedimonas</taxon>
    </lineage>
</organism>
<reference evidence="1" key="1">
    <citation type="submission" date="2021-02" db="EMBL/GenBank/DDBJ databases">
        <title>Thiocyanate and organic carbon inputs drive convergent selection for specific autotrophic Afipia and Thiobacillus strains within complex microbiomes.</title>
        <authorList>
            <person name="Huddy R.J."/>
            <person name="Sachdeva R."/>
            <person name="Kadzinga F."/>
            <person name="Kantor R.S."/>
            <person name="Harrison S.T.L."/>
            <person name="Banfield J.F."/>
        </authorList>
    </citation>
    <scope>NUCLEOTIDE SEQUENCE</scope>
    <source>
        <strain evidence="1">SCN18_10_11_15_R4_P_38_20</strain>
    </source>
</reference>
<gene>
    <name evidence="1" type="ORF">J0H12_04095</name>
</gene>
<dbReference type="SUPFAM" id="SSF47598">
    <property type="entry name" value="Ribbon-helix-helix"/>
    <property type="match status" value="1"/>
</dbReference>
<evidence type="ECO:0000313" key="1">
    <source>
        <dbReference type="EMBL" id="MBN9413085.1"/>
    </source>
</evidence>
<comment type="caution">
    <text evidence="1">The sequence shown here is derived from an EMBL/GenBank/DDBJ whole genome shotgun (WGS) entry which is preliminary data.</text>
</comment>
<evidence type="ECO:0000313" key="2">
    <source>
        <dbReference type="Proteomes" id="UP000664414"/>
    </source>
</evidence>
<dbReference type="Proteomes" id="UP000664414">
    <property type="component" value="Unassembled WGS sequence"/>
</dbReference>
<protein>
    <submittedName>
        <fullName evidence="1">Ribbon-helix-helix protein, CopG family</fullName>
    </submittedName>
</protein>
<name>A0A8J7PJ11_9PROT</name>
<proteinExistence type="predicted"/>
<dbReference type="GO" id="GO:0006355">
    <property type="term" value="P:regulation of DNA-templated transcription"/>
    <property type="evidence" value="ECO:0007669"/>
    <property type="project" value="InterPro"/>
</dbReference>